<name>A0ABQ3ZT66_9ACTN</name>
<proteinExistence type="predicted"/>
<dbReference type="EMBL" id="BOMN01000060">
    <property type="protein sequence ID" value="GIE21753.1"/>
    <property type="molecule type" value="Genomic_DNA"/>
</dbReference>
<comment type="caution">
    <text evidence="2">The sequence shown here is derived from an EMBL/GenBank/DDBJ whole genome shotgun (WGS) entry which is preliminary data.</text>
</comment>
<protein>
    <submittedName>
        <fullName evidence="2">Uncharacterized protein</fullName>
    </submittedName>
</protein>
<gene>
    <name evidence="2" type="ORF">Ahu01nite_048550</name>
</gene>
<accession>A0ABQ3ZT66</accession>
<feature type="region of interest" description="Disordered" evidence="1">
    <location>
        <begin position="81"/>
        <end position="105"/>
    </location>
</feature>
<dbReference type="Proteomes" id="UP000603200">
    <property type="component" value="Unassembled WGS sequence"/>
</dbReference>
<organism evidence="2 3">
    <name type="scientific">Winogradskya humida</name>
    <dbReference type="NCBI Taxonomy" id="113566"/>
    <lineage>
        <taxon>Bacteria</taxon>
        <taxon>Bacillati</taxon>
        <taxon>Actinomycetota</taxon>
        <taxon>Actinomycetes</taxon>
        <taxon>Micromonosporales</taxon>
        <taxon>Micromonosporaceae</taxon>
        <taxon>Winogradskya</taxon>
    </lineage>
</organism>
<keyword evidence="3" id="KW-1185">Reference proteome</keyword>
<reference evidence="2 3" key="1">
    <citation type="submission" date="2021-01" db="EMBL/GenBank/DDBJ databases">
        <title>Whole genome shotgun sequence of Actinoplanes humidus NBRC 14915.</title>
        <authorList>
            <person name="Komaki H."/>
            <person name="Tamura T."/>
        </authorList>
    </citation>
    <scope>NUCLEOTIDE SEQUENCE [LARGE SCALE GENOMIC DNA]</scope>
    <source>
        <strain evidence="2 3">NBRC 14915</strain>
    </source>
</reference>
<evidence type="ECO:0000313" key="3">
    <source>
        <dbReference type="Proteomes" id="UP000603200"/>
    </source>
</evidence>
<sequence length="119" mass="11942">MAARDGTSLCVAGRSVTWAPRSSAGGGISGMSLQRGRAPAGAIRAAVDGAAVPVPYSSGGGSFARETVRCLDCEGAVTGWHATPGPHVRNRPDRPQLSSPGTPACGLGRASNVIVEYAP</sequence>
<evidence type="ECO:0000313" key="2">
    <source>
        <dbReference type="EMBL" id="GIE21753.1"/>
    </source>
</evidence>
<evidence type="ECO:0000256" key="1">
    <source>
        <dbReference type="SAM" id="MobiDB-lite"/>
    </source>
</evidence>